<evidence type="ECO:0000256" key="1">
    <source>
        <dbReference type="ARBA" id="ARBA00022679"/>
    </source>
</evidence>
<keyword evidence="4" id="KW-0067">ATP-binding</keyword>
<dbReference type="GO" id="GO:0051731">
    <property type="term" value="F:polynucleotide 5'-hydroxyl-kinase activity"/>
    <property type="evidence" value="ECO:0007669"/>
    <property type="project" value="InterPro"/>
</dbReference>
<evidence type="ECO:0000256" key="3">
    <source>
        <dbReference type="ARBA" id="ARBA00022777"/>
    </source>
</evidence>
<accession>A0A497E2N6</accession>
<dbReference type="InterPro" id="IPR027417">
    <property type="entry name" value="P-loop_NTPase"/>
</dbReference>
<organism evidence="6 7">
    <name type="scientific">Aerophobetes bacterium</name>
    <dbReference type="NCBI Taxonomy" id="2030807"/>
    <lineage>
        <taxon>Bacteria</taxon>
        <taxon>Candidatus Aerophobota</taxon>
    </lineage>
</organism>
<keyword evidence="2" id="KW-0547">Nucleotide-binding</keyword>
<dbReference type="Gene3D" id="3.40.50.300">
    <property type="entry name" value="P-loop containing nucleotide triphosphate hydrolases"/>
    <property type="match status" value="1"/>
</dbReference>
<evidence type="ECO:0000256" key="2">
    <source>
        <dbReference type="ARBA" id="ARBA00022741"/>
    </source>
</evidence>
<dbReference type="PANTHER" id="PTHR12755:SF3">
    <property type="entry name" value="POLYNUCLEOTIDE 5'-HYDROXYL-KINASE NOL9"/>
    <property type="match status" value="1"/>
</dbReference>
<dbReference type="GO" id="GO:0005524">
    <property type="term" value="F:ATP binding"/>
    <property type="evidence" value="ECO:0007669"/>
    <property type="project" value="UniProtKB-KW"/>
</dbReference>
<dbReference type="Proteomes" id="UP000279422">
    <property type="component" value="Unassembled WGS sequence"/>
</dbReference>
<evidence type="ECO:0000259" key="5">
    <source>
        <dbReference type="Pfam" id="PF16575"/>
    </source>
</evidence>
<sequence length="289" mass="32121">MSEGMARFSLDEKVVETLLDPQNKVIMVIGGPDTGKTTLVEELASLFSAQFRVGVVDADIGQSHIGPPTTIAWAPVRGKFSGWEKIKCEDMYFVGTTSPSGNLLPVVTGTKIICDIARQKVDKVIIDTTGMIRGGAGKILKICKIEVVKPQVVLALEREDELSSILRAFKGMRTPLILRISISSKVSQKPYLHRVSYRRRKFREYFKDAQRIVLLRNKLGMRDIRPGVSLYNRLISLKSEEGRDLALGIIDKEEEGGQLSIYTPLDASRKIAAIVLGRVRVDLEGRELP</sequence>
<dbReference type="Pfam" id="PF16575">
    <property type="entry name" value="CLP1_P"/>
    <property type="match status" value="1"/>
</dbReference>
<gene>
    <name evidence="6" type="ORF">DRJ00_06600</name>
</gene>
<dbReference type="InterPro" id="IPR032319">
    <property type="entry name" value="CLP1_P"/>
</dbReference>
<comment type="caution">
    <text evidence="6">The sequence shown here is derived from an EMBL/GenBank/DDBJ whole genome shotgun (WGS) entry which is preliminary data.</text>
</comment>
<evidence type="ECO:0000313" key="6">
    <source>
        <dbReference type="EMBL" id="RLE08275.1"/>
    </source>
</evidence>
<dbReference type="EMBL" id="QMPZ01000107">
    <property type="protein sequence ID" value="RLE08275.1"/>
    <property type="molecule type" value="Genomic_DNA"/>
</dbReference>
<keyword evidence="1" id="KW-0808">Transferase</keyword>
<reference evidence="6 7" key="1">
    <citation type="submission" date="2018-06" db="EMBL/GenBank/DDBJ databases">
        <title>Extensive metabolic versatility and redundancy in microbially diverse, dynamic hydrothermal sediments.</title>
        <authorList>
            <person name="Dombrowski N."/>
            <person name="Teske A."/>
            <person name="Baker B.J."/>
        </authorList>
    </citation>
    <scope>NUCLEOTIDE SEQUENCE [LARGE SCALE GENOMIC DNA]</scope>
    <source>
        <strain evidence="6">B47_G16</strain>
    </source>
</reference>
<dbReference type="PANTHER" id="PTHR12755">
    <property type="entry name" value="CLEAVAGE/POLYADENYLATION FACTOR IA SUBUNIT CLP1P"/>
    <property type="match status" value="1"/>
</dbReference>
<dbReference type="AlphaFoldDB" id="A0A497E2N6"/>
<feature type="domain" description="Clp1 P-loop" evidence="5">
    <location>
        <begin position="30"/>
        <end position="207"/>
    </location>
</feature>
<evidence type="ECO:0000313" key="7">
    <source>
        <dbReference type="Proteomes" id="UP000279422"/>
    </source>
</evidence>
<keyword evidence="3" id="KW-0418">Kinase</keyword>
<name>A0A497E2N6_UNCAE</name>
<proteinExistence type="predicted"/>
<evidence type="ECO:0000256" key="4">
    <source>
        <dbReference type="ARBA" id="ARBA00022840"/>
    </source>
</evidence>
<dbReference type="SUPFAM" id="SSF52540">
    <property type="entry name" value="P-loop containing nucleoside triphosphate hydrolases"/>
    <property type="match status" value="1"/>
</dbReference>
<dbReference type="InterPro" id="IPR045116">
    <property type="entry name" value="Clp1/Grc3"/>
</dbReference>
<dbReference type="GO" id="GO:0006396">
    <property type="term" value="P:RNA processing"/>
    <property type="evidence" value="ECO:0007669"/>
    <property type="project" value="InterPro"/>
</dbReference>
<protein>
    <recommendedName>
        <fullName evidence="5">Clp1 P-loop domain-containing protein</fullName>
    </recommendedName>
</protein>